<feature type="signal peptide" evidence="3">
    <location>
        <begin position="1"/>
        <end position="22"/>
    </location>
</feature>
<evidence type="ECO:0000313" key="4">
    <source>
        <dbReference type="EMBL" id="ETW30788.1"/>
    </source>
</evidence>
<evidence type="ECO:0000256" key="1">
    <source>
        <dbReference type="SAM" id="Coils"/>
    </source>
</evidence>
<feature type="chain" id="PRO_5001539659" description="Surface antigen" evidence="3">
    <location>
        <begin position="23"/>
        <end position="518"/>
    </location>
</feature>
<reference evidence="4 5" key="2">
    <citation type="submission" date="2013-02" db="EMBL/GenBank/DDBJ databases">
        <title>The Genome Sequence of Plasmodium falciparum FCH/4.</title>
        <authorList>
            <consortium name="The Broad Institute Genome Sequencing Platform"/>
            <consortium name="The Broad Institute Genome Sequencing Center for Infectious Disease"/>
            <person name="Neafsey D."/>
            <person name="Cheeseman I."/>
            <person name="Volkman S."/>
            <person name="Adams J."/>
            <person name="Walker B."/>
            <person name="Young S.K."/>
            <person name="Zeng Q."/>
            <person name="Gargeya S."/>
            <person name="Fitzgerald M."/>
            <person name="Haas B."/>
            <person name="Abouelleil A."/>
            <person name="Alvarado L."/>
            <person name="Arachchi H.M."/>
            <person name="Berlin A.M."/>
            <person name="Chapman S.B."/>
            <person name="Dewar J."/>
            <person name="Goldberg J."/>
            <person name="Griggs A."/>
            <person name="Gujja S."/>
            <person name="Hansen M."/>
            <person name="Howarth C."/>
            <person name="Imamovic A."/>
            <person name="Larimer J."/>
            <person name="McCowan C."/>
            <person name="Murphy C."/>
            <person name="Neiman D."/>
            <person name="Pearson M."/>
            <person name="Priest M."/>
            <person name="Roberts A."/>
            <person name="Saif S."/>
            <person name="Shea T."/>
            <person name="Sisk P."/>
            <person name="Sykes S."/>
            <person name="Wortman J."/>
            <person name="Nusbaum C."/>
            <person name="Birren B."/>
        </authorList>
    </citation>
    <scope>NUCLEOTIDE SEQUENCE [LARGE SCALE GENOMIC DNA]</scope>
    <source>
        <strain evidence="4 5">FCH/4</strain>
    </source>
</reference>
<feature type="transmembrane region" description="Helical" evidence="2">
    <location>
        <begin position="476"/>
        <end position="498"/>
    </location>
</feature>
<dbReference type="AlphaFoldDB" id="A0A024VR57"/>
<dbReference type="InterPro" id="IPR006373">
    <property type="entry name" value="VSA_Rifin"/>
</dbReference>
<protein>
    <recommendedName>
        <fullName evidence="6">Surface antigen</fullName>
    </recommendedName>
</protein>
<keyword evidence="1" id="KW-0175">Coiled coil</keyword>
<sequence length="518" mass="57139">MKVHYFNILLIALPLNILVSSPQKNPSITQKRPTTRLLCECELYSTTNYDNDPQMKSVIDNFNKQTQQRLHEYDERMKTTRQKCREQCDKEIQKIILKDKLEKELMDKFATLQTDIQTDAIPTCVCEKSMADKTEKFCLNCGVQLGGGVLQASGLLGGIGAVAVNAWKDAEIVAAIAAAKEAGAAAGKIAGDIHGMKIVHNKNKPYITQHTPTTTSRLLSECDIHPSIYNNDEDMESVKENFERQTSQRFEEYQERMKEKRQKRKEQRDKNIQKIIEKDRMDKSLAQKVEKGCLMCGCGLGGVAASVGLFGGLGIYGWKTAALATAKEAAKDAAMAAGEVARLKAGKDAVIEGITKVFGVSTLGGQKMESFFTTTFYTDFSNIAHAINIEYQKSSCLSPGPVAHKPICSLVLEKSEAVLGSKTRYVSHMDVIKKTVGTIVTDAKSAAAEAAEKATEESIKNSIAVVESTYASCQNAIIASVGALLIIVLVMIIIYLVLRYRRKNKMNKKAHYTKLLNE</sequence>
<keyword evidence="3" id="KW-0732">Signal</keyword>
<evidence type="ECO:0000256" key="2">
    <source>
        <dbReference type="SAM" id="Phobius"/>
    </source>
</evidence>
<evidence type="ECO:0000256" key="3">
    <source>
        <dbReference type="SAM" id="SignalP"/>
    </source>
</evidence>
<keyword evidence="2" id="KW-0812">Transmembrane</keyword>
<gene>
    <name evidence="4" type="ORF">PFFCH_01769</name>
</gene>
<reference evidence="4 5" key="1">
    <citation type="submission" date="2013-02" db="EMBL/GenBank/DDBJ databases">
        <title>The Genome Annotation of Plasmodium falciparum FCH/4.</title>
        <authorList>
            <consortium name="The Broad Institute Genome Sequencing Platform"/>
            <consortium name="The Broad Institute Genome Sequencing Center for Infectious Disease"/>
            <person name="Neafsey D."/>
            <person name="Hoffman S."/>
            <person name="Volkman S."/>
            <person name="Rosenthal P."/>
            <person name="Walker B."/>
            <person name="Young S.K."/>
            <person name="Zeng Q."/>
            <person name="Gargeya S."/>
            <person name="Fitzgerald M."/>
            <person name="Haas B."/>
            <person name="Abouelleil A."/>
            <person name="Allen A.W."/>
            <person name="Alvarado L."/>
            <person name="Arachchi H.M."/>
            <person name="Berlin A.M."/>
            <person name="Chapman S.B."/>
            <person name="Gainer-Dewar J."/>
            <person name="Goldberg J."/>
            <person name="Griggs A."/>
            <person name="Gujja S."/>
            <person name="Hansen M."/>
            <person name="Howarth C."/>
            <person name="Imamovic A."/>
            <person name="Ireland A."/>
            <person name="Larimer J."/>
            <person name="McCowan C."/>
            <person name="Murphy C."/>
            <person name="Pearson M."/>
            <person name="Poon T.W."/>
            <person name="Priest M."/>
            <person name="Roberts A."/>
            <person name="Saif S."/>
            <person name="Shea T."/>
            <person name="Sisk P."/>
            <person name="Sykes S."/>
            <person name="Wortman J."/>
            <person name="Nusbaum C."/>
            <person name="Birren B."/>
        </authorList>
    </citation>
    <scope>NUCLEOTIDE SEQUENCE [LARGE SCALE GENOMIC DNA]</scope>
    <source>
        <strain evidence="4 5">FCH/4</strain>
    </source>
</reference>
<dbReference type="NCBIfam" id="TIGR01477">
    <property type="entry name" value="RIFIN"/>
    <property type="match status" value="2"/>
</dbReference>
<dbReference type="Pfam" id="PF02009">
    <property type="entry name" value="RIFIN"/>
    <property type="match status" value="2"/>
</dbReference>
<evidence type="ECO:0008006" key="6">
    <source>
        <dbReference type="Google" id="ProtNLM"/>
    </source>
</evidence>
<organism evidence="4 5">
    <name type="scientific">Plasmodium falciparum FCH/4</name>
    <dbReference type="NCBI Taxonomy" id="1036724"/>
    <lineage>
        <taxon>Eukaryota</taxon>
        <taxon>Sar</taxon>
        <taxon>Alveolata</taxon>
        <taxon>Apicomplexa</taxon>
        <taxon>Aconoidasida</taxon>
        <taxon>Haemosporida</taxon>
        <taxon>Plasmodiidae</taxon>
        <taxon>Plasmodium</taxon>
        <taxon>Plasmodium (Laverania)</taxon>
    </lineage>
</organism>
<dbReference type="Proteomes" id="UP000030656">
    <property type="component" value="Unassembled WGS sequence"/>
</dbReference>
<keyword evidence="2" id="KW-0472">Membrane</keyword>
<name>A0A024VR57_PLAFA</name>
<proteinExistence type="predicted"/>
<keyword evidence="2" id="KW-1133">Transmembrane helix</keyword>
<feature type="coiled-coil region" evidence="1">
    <location>
        <begin position="243"/>
        <end position="270"/>
    </location>
</feature>
<dbReference type="EMBL" id="KI927887">
    <property type="protein sequence ID" value="ETW30788.1"/>
    <property type="molecule type" value="Genomic_DNA"/>
</dbReference>
<accession>A0A024VR57</accession>
<evidence type="ECO:0000313" key="5">
    <source>
        <dbReference type="Proteomes" id="UP000030656"/>
    </source>
</evidence>